<feature type="region of interest" description="Disordered" evidence="1">
    <location>
        <begin position="66"/>
        <end position="120"/>
    </location>
</feature>
<accession>A0A8X6IG69</accession>
<organism evidence="2 3">
    <name type="scientific">Nephila pilipes</name>
    <name type="common">Giant wood spider</name>
    <name type="synonym">Nephila maculata</name>
    <dbReference type="NCBI Taxonomy" id="299642"/>
    <lineage>
        <taxon>Eukaryota</taxon>
        <taxon>Metazoa</taxon>
        <taxon>Ecdysozoa</taxon>
        <taxon>Arthropoda</taxon>
        <taxon>Chelicerata</taxon>
        <taxon>Arachnida</taxon>
        <taxon>Araneae</taxon>
        <taxon>Araneomorphae</taxon>
        <taxon>Entelegynae</taxon>
        <taxon>Araneoidea</taxon>
        <taxon>Nephilidae</taxon>
        <taxon>Nephila</taxon>
    </lineage>
</organism>
<gene>
    <name evidence="2" type="ORF">NPIL_498431</name>
</gene>
<reference evidence="2" key="1">
    <citation type="submission" date="2020-08" db="EMBL/GenBank/DDBJ databases">
        <title>Multicomponent nature underlies the extraordinary mechanical properties of spider dragline silk.</title>
        <authorList>
            <person name="Kono N."/>
            <person name="Nakamura H."/>
            <person name="Mori M."/>
            <person name="Yoshida Y."/>
            <person name="Ohtoshi R."/>
            <person name="Malay A.D."/>
            <person name="Moran D.A.P."/>
            <person name="Tomita M."/>
            <person name="Numata K."/>
            <person name="Arakawa K."/>
        </authorList>
    </citation>
    <scope>NUCLEOTIDE SEQUENCE</scope>
</reference>
<dbReference type="AlphaFoldDB" id="A0A8X6IG69"/>
<sequence>MHRDQCYSFFFCRTFHPLPSPPLVDRTLFYLLHRSSEGSGVPDTGTPFHPPGHPLFVNPLQIRQITLPNQHTLRSPQNQPTRPPPPTNHSKQTHRQTDTILRDWKTGGKQPSSPLGYPPAERRCYRAGTRCSIIKLFEL</sequence>
<evidence type="ECO:0000256" key="1">
    <source>
        <dbReference type="SAM" id="MobiDB-lite"/>
    </source>
</evidence>
<protein>
    <submittedName>
        <fullName evidence="2">Uncharacterized protein</fullName>
    </submittedName>
</protein>
<dbReference type="EMBL" id="BMAW01044437">
    <property type="protein sequence ID" value="GFS44629.1"/>
    <property type="molecule type" value="Genomic_DNA"/>
</dbReference>
<keyword evidence="3" id="KW-1185">Reference proteome</keyword>
<feature type="compositionally biased region" description="Basic and acidic residues" evidence="1">
    <location>
        <begin position="95"/>
        <end position="106"/>
    </location>
</feature>
<comment type="caution">
    <text evidence="2">The sequence shown here is derived from an EMBL/GenBank/DDBJ whole genome shotgun (WGS) entry which is preliminary data.</text>
</comment>
<dbReference type="Proteomes" id="UP000887013">
    <property type="component" value="Unassembled WGS sequence"/>
</dbReference>
<evidence type="ECO:0000313" key="2">
    <source>
        <dbReference type="EMBL" id="GFS44629.1"/>
    </source>
</evidence>
<proteinExistence type="predicted"/>
<evidence type="ECO:0000313" key="3">
    <source>
        <dbReference type="Proteomes" id="UP000887013"/>
    </source>
</evidence>
<name>A0A8X6IG69_NEPPI</name>